<evidence type="ECO:0000256" key="4">
    <source>
        <dbReference type="ARBA" id="ARBA00023163"/>
    </source>
</evidence>
<keyword evidence="1" id="KW-0678">Repressor</keyword>
<organism evidence="7 8">
    <name type="scientific">Sphaerotilus microaerophilus</name>
    <dbReference type="NCBI Taxonomy" id="2914710"/>
    <lineage>
        <taxon>Bacteria</taxon>
        <taxon>Pseudomonadati</taxon>
        <taxon>Pseudomonadota</taxon>
        <taxon>Betaproteobacteria</taxon>
        <taxon>Burkholderiales</taxon>
        <taxon>Sphaerotilaceae</taxon>
        <taxon>Sphaerotilus</taxon>
    </lineage>
</organism>
<dbReference type="PANTHER" id="PTHR30055:SF175">
    <property type="entry name" value="HTH-TYPE TRANSCRIPTIONAL REPRESSOR KSTR2"/>
    <property type="match status" value="1"/>
</dbReference>
<dbReference type="Proteomes" id="UP001057498">
    <property type="component" value="Chromosome"/>
</dbReference>
<gene>
    <name evidence="7" type="ORF">CATMQ487_22110</name>
</gene>
<evidence type="ECO:0000256" key="2">
    <source>
        <dbReference type="ARBA" id="ARBA00023015"/>
    </source>
</evidence>
<dbReference type="Pfam" id="PF17932">
    <property type="entry name" value="TetR_C_24"/>
    <property type="match status" value="1"/>
</dbReference>
<dbReference type="PANTHER" id="PTHR30055">
    <property type="entry name" value="HTH-TYPE TRANSCRIPTIONAL REGULATOR RUTR"/>
    <property type="match status" value="1"/>
</dbReference>
<dbReference type="SUPFAM" id="SSF48498">
    <property type="entry name" value="Tetracyclin repressor-like, C-terminal domain"/>
    <property type="match status" value="1"/>
</dbReference>
<name>A0ABN6PJH6_9BURK</name>
<proteinExistence type="predicted"/>
<feature type="domain" description="HTH tetR-type" evidence="6">
    <location>
        <begin position="10"/>
        <end position="70"/>
    </location>
</feature>
<evidence type="ECO:0000256" key="5">
    <source>
        <dbReference type="PROSITE-ProRule" id="PRU00335"/>
    </source>
</evidence>
<keyword evidence="8" id="KW-1185">Reference proteome</keyword>
<keyword evidence="2" id="KW-0805">Transcription regulation</keyword>
<evidence type="ECO:0000256" key="1">
    <source>
        <dbReference type="ARBA" id="ARBA00022491"/>
    </source>
</evidence>
<reference evidence="7" key="1">
    <citation type="submission" date="2022-04" db="EMBL/GenBank/DDBJ databases">
        <title>Whole genome sequence of Sphaerotilus sp. FB-5.</title>
        <authorList>
            <person name="Takeda M."/>
            <person name="Narihara S."/>
            <person name="Akimoto M."/>
            <person name="Akimoto R."/>
            <person name="Nishiyashiki S."/>
            <person name="Murakami T."/>
        </authorList>
    </citation>
    <scope>NUCLEOTIDE SEQUENCE</scope>
    <source>
        <strain evidence="7">FB-5</strain>
    </source>
</reference>
<dbReference type="PROSITE" id="PS50977">
    <property type="entry name" value="HTH_TETR_2"/>
    <property type="match status" value="1"/>
</dbReference>
<sequence>MARGRSAGYDDQREAILAQAAALFAQRSYTGTSMNEVAAACGVSKPALYHYVRDKQALLVQICLAHIERLQRLVDSVEAEGLPPEPRLRALILRFVEAYADSQNQHRVLTEDEKFLPEADRERVREGERRVVAAFARALAAVRPGEDFATLHKPLTMLLFGMINWMFTWLKPEGALSHADMAPVVADLFFGGLQAVRVPHPTPSFSPATPAIFPTPETTP</sequence>
<feature type="DNA-binding region" description="H-T-H motif" evidence="5">
    <location>
        <begin position="33"/>
        <end position="52"/>
    </location>
</feature>
<dbReference type="Pfam" id="PF00440">
    <property type="entry name" value="TetR_N"/>
    <property type="match status" value="1"/>
</dbReference>
<dbReference type="Gene3D" id="1.10.10.60">
    <property type="entry name" value="Homeodomain-like"/>
    <property type="match status" value="1"/>
</dbReference>
<keyword evidence="3 5" id="KW-0238">DNA-binding</keyword>
<dbReference type="EMBL" id="AP025730">
    <property type="protein sequence ID" value="BDI05241.1"/>
    <property type="molecule type" value="Genomic_DNA"/>
</dbReference>
<dbReference type="SUPFAM" id="SSF46689">
    <property type="entry name" value="Homeodomain-like"/>
    <property type="match status" value="1"/>
</dbReference>
<evidence type="ECO:0000256" key="3">
    <source>
        <dbReference type="ARBA" id="ARBA00023125"/>
    </source>
</evidence>
<evidence type="ECO:0000259" key="6">
    <source>
        <dbReference type="PROSITE" id="PS50977"/>
    </source>
</evidence>
<protein>
    <submittedName>
        <fullName evidence="7">TetR family transcriptional regulator</fullName>
    </submittedName>
</protein>
<dbReference type="PRINTS" id="PR00455">
    <property type="entry name" value="HTHTETR"/>
</dbReference>
<dbReference type="InterPro" id="IPR009057">
    <property type="entry name" value="Homeodomain-like_sf"/>
</dbReference>
<dbReference type="PROSITE" id="PS01081">
    <property type="entry name" value="HTH_TETR_1"/>
    <property type="match status" value="1"/>
</dbReference>
<keyword evidence="4" id="KW-0804">Transcription</keyword>
<dbReference type="InterPro" id="IPR050109">
    <property type="entry name" value="HTH-type_TetR-like_transc_reg"/>
</dbReference>
<accession>A0ABN6PJH6</accession>
<dbReference type="InterPro" id="IPR041490">
    <property type="entry name" value="KstR2_TetR_C"/>
</dbReference>
<dbReference type="InterPro" id="IPR023772">
    <property type="entry name" value="DNA-bd_HTH_TetR-type_CS"/>
</dbReference>
<dbReference type="InterPro" id="IPR036271">
    <property type="entry name" value="Tet_transcr_reg_TetR-rel_C_sf"/>
</dbReference>
<evidence type="ECO:0000313" key="8">
    <source>
        <dbReference type="Proteomes" id="UP001057498"/>
    </source>
</evidence>
<evidence type="ECO:0000313" key="7">
    <source>
        <dbReference type="EMBL" id="BDI05241.1"/>
    </source>
</evidence>
<dbReference type="RefSeq" id="WP_251973290.1">
    <property type="nucleotide sequence ID" value="NZ_AP025730.1"/>
</dbReference>
<dbReference type="InterPro" id="IPR001647">
    <property type="entry name" value="HTH_TetR"/>
</dbReference>
<dbReference type="Gene3D" id="1.10.357.10">
    <property type="entry name" value="Tetracycline Repressor, domain 2"/>
    <property type="match status" value="1"/>
</dbReference>